<name>A0AAD3CMV9_9STRA</name>
<protein>
    <submittedName>
        <fullName evidence="1">Uncharacterized protein</fullName>
    </submittedName>
</protein>
<organism evidence="1 2">
    <name type="scientific">Chaetoceros tenuissimus</name>
    <dbReference type="NCBI Taxonomy" id="426638"/>
    <lineage>
        <taxon>Eukaryota</taxon>
        <taxon>Sar</taxon>
        <taxon>Stramenopiles</taxon>
        <taxon>Ochrophyta</taxon>
        <taxon>Bacillariophyta</taxon>
        <taxon>Coscinodiscophyceae</taxon>
        <taxon>Chaetocerotophycidae</taxon>
        <taxon>Chaetocerotales</taxon>
        <taxon>Chaetocerotaceae</taxon>
        <taxon>Chaetoceros</taxon>
    </lineage>
</organism>
<proteinExistence type="predicted"/>
<dbReference type="Proteomes" id="UP001054902">
    <property type="component" value="Unassembled WGS sequence"/>
</dbReference>
<dbReference type="PANTHER" id="PTHR35871:SF1">
    <property type="entry name" value="CXC1-LIKE CYSTEINE CLUSTER ASSOCIATED WITH KDZ TRANSPOSASES DOMAIN-CONTAINING PROTEIN"/>
    <property type="match status" value="1"/>
</dbReference>
<keyword evidence="2" id="KW-1185">Reference proteome</keyword>
<comment type="caution">
    <text evidence="1">The sequence shown here is derived from an EMBL/GenBank/DDBJ whole genome shotgun (WGS) entry which is preliminary data.</text>
</comment>
<dbReference type="EMBL" id="BLLK01000023">
    <property type="protein sequence ID" value="GFH47856.1"/>
    <property type="molecule type" value="Genomic_DNA"/>
</dbReference>
<dbReference type="PANTHER" id="PTHR35871">
    <property type="entry name" value="EXPRESSED PROTEIN"/>
    <property type="match status" value="1"/>
</dbReference>
<reference evidence="1 2" key="1">
    <citation type="journal article" date="2021" name="Sci. Rep.">
        <title>The genome of the diatom Chaetoceros tenuissimus carries an ancient integrated fragment of an extant virus.</title>
        <authorList>
            <person name="Hongo Y."/>
            <person name="Kimura K."/>
            <person name="Takaki Y."/>
            <person name="Yoshida Y."/>
            <person name="Baba S."/>
            <person name="Kobayashi G."/>
            <person name="Nagasaki K."/>
            <person name="Hano T."/>
            <person name="Tomaru Y."/>
        </authorList>
    </citation>
    <scope>NUCLEOTIDE SEQUENCE [LARGE SCALE GENOMIC DNA]</scope>
    <source>
        <strain evidence="1 2">NIES-3715</strain>
    </source>
</reference>
<dbReference type="AlphaFoldDB" id="A0AAD3CMV9"/>
<evidence type="ECO:0000313" key="2">
    <source>
        <dbReference type="Proteomes" id="UP001054902"/>
    </source>
</evidence>
<evidence type="ECO:0000313" key="1">
    <source>
        <dbReference type="EMBL" id="GFH47856.1"/>
    </source>
</evidence>
<sequence>MFRNRHDFGNSWSALVEGKPDPKDLSHFSFERLNVKMACIEKVTELALENLGKGEKGQNFEYCCAEVVKWCSKFGNPRYPTNAEVVRRWHAEFRTHGVILVRQVPSKIPSMPRFLIDNVDKAIAIRNFVKTNIDGISVEHVHTYIMENIFPSVADNFVDPCWEGNEDEEVQIQITIEDLFKHYNLKNFSHSTAYRWMIALGMRYCDRRKNYYVDGHEREDVVEARWRFVRNYLRDELQMHRWIQLSEDEIVAICGDKFDKDMLATGFKYEDPVSRETKYEFHVDSNRKFQEQFGPSTMGGNLSVRKGNKKTIIQFGHDEAIFNMNAYSSKCWNDCDGAQPVCQKSEGAGIMYSALQSREFGFGFRELTDEEIEEINHKFRRGKHYRNSESAKAVNKGRSNKPEFKKGDNPFVCAFEFGVSKEGYWSYDHLIIQIEDCFDVLNTLFGSAYKFHFLVDHSCGHDRECPDALNIHAMNKEFGGKQRLIHDSLLTKGCLGTYNPKFKVGDTQSFTFCESSSGPFFMSPLERETLENGDLHDSKFVPIPKNVLLQRLFEKGLFINLDTIRIANCEFRIDHQNRMLYGKDKKLSANEIRSLCEDRHIDPHAFQQQRPSNNTLQALVKHLIDNIPLHETVKFQNRMVHIDRLNNCIWKRNNIIPTMYVRKLCRENDVEWKLQKPCVSNSKEVDKSIKELLKDLTNDGHFIPRNRMKKADLISFATKYDIPIKKTVETQVTEGWVGKAKGKLQIAFERGLLNLEKYCVEEFSDKGKKDENGNVIRETSLNELLASCSDFIEEESMLQKNIKDLGGQCIHSPKYHCEIAGEGIEYSWGNSKMKYRRSKMIDRDSFKKFRETVEECLSRTYLTMERIRMNSRRAHEYIVAYFILSISDDNLDGGIKEFELDALKPQAASASKIEQLKERVRSHRAALDFDTGFCKATVCIKEESQK</sequence>
<accession>A0AAD3CMV9</accession>
<gene>
    <name evidence="1" type="ORF">CTEN210_04332</name>
</gene>